<dbReference type="Proteomes" id="UP000710432">
    <property type="component" value="Unassembled WGS sequence"/>
</dbReference>
<evidence type="ECO:0000256" key="1">
    <source>
        <dbReference type="SAM" id="MobiDB-lite"/>
    </source>
</evidence>
<dbReference type="GO" id="GO:0005509">
    <property type="term" value="F:calcium ion binding"/>
    <property type="evidence" value="ECO:0007669"/>
    <property type="project" value="InterPro"/>
</dbReference>
<dbReference type="EMBL" id="JAATJU010003600">
    <property type="protein sequence ID" value="KAH0519724.1"/>
    <property type="molecule type" value="Genomic_DNA"/>
</dbReference>
<feature type="region of interest" description="Disordered" evidence="1">
    <location>
        <begin position="23"/>
        <end position="76"/>
    </location>
</feature>
<evidence type="ECO:0000313" key="3">
    <source>
        <dbReference type="EMBL" id="KAH0519724.1"/>
    </source>
</evidence>
<accession>A0A8J6H0Q6</accession>
<dbReference type="InterPro" id="IPR011992">
    <property type="entry name" value="EF-hand-dom_pair"/>
</dbReference>
<evidence type="ECO:0000313" key="4">
    <source>
        <dbReference type="Proteomes" id="UP000710432"/>
    </source>
</evidence>
<feature type="domain" description="EF-hand" evidence="2">
    <location>
        <begin position="300"/>
        <end position="335"/>
    </location>
</feature>
<dbReference type="InterPro" id="IPR042847">
    <property type="entry name" value="EFC12"/>
</dbReference>
<dbReference type="AlphaFoldDB" id="A0A8J6H0Q6"/>
<dbReference type="InterPro" id="IPR002048">
    <property type="entry name" value="EF_hand_dom"/>
</dbReference>
<proteinExistence type="predicted"/>
<sequence length="681" mass="78230">MRPILKKRPGEVGCQFPGKFSAKSCNLKSGGHRQTRRDGRQVGLKTQVLSKPPPDPSKASKSNADSPGHLSPAHSQGLAETLVKYTGKQKREARLGEPQKAEEKRCSRVTFSLTPSDFGAFPSYTSIDEDIYETSRHPVFNPELVTAHCFRQLKEKDFHLPQSRRRIIIVPGTKDQVPAHAARPPQAPPPPIPSFKALDIEDIQEPPVDRKVWLNQRARLRRQLESFGDVKTWLQNKPSITPSEAKVLLMIRHEQKASKDTFISIRKPKGKVPKPIHQPIPQLRLPKPSILADLYAYLRTRKIKILEVFSKVERGENQRISREEFIMALTAIGVPLKNQELEDIVIYLGSLGKQNAITTDALASTYKQWSLSQQKSTMPTAREYFSLTRKRASLKRYPAKQQAVTAPQHPKMDLLKVPEVDTKMEGRPMTDEDMEDVGKRYRERRRQNKLCLPSIQYVERCRLVRSGTKSFDDHCLPSTISGEMEELINMTRTDNFLVYLQCWELCESYGLSLTEDILMRALLYPGDKIITLKEEVRPIRQPGGYYTDQRIVHSLAGFGTRGLHKLGEKTDKLSLRLKTSKKLKKMHFEEFEEFTGKLKAQRISGPSYTHPNYFWPGHLVDKLRLYLPTVARDQSQAIFSCVERTRHAYPAKYHSKDWWPMKDWAYMTHAYYDANKVYSIN</sequence>
<name>A0A8J6H0Q6_MICOH</name>
<protein>
    <submittedName>
        <fullName evidence="3">EF-hand calcium-binding domain-containing protein 12</fullName>
    </submittedName>
</protein>
<dbReference type="PANTHER" id="PTHR47225">
    <property type="entry name" value="EF-HAND CALCIUM-BINDING DOMAIN-CONTAINING PROTEIN 12"/>
    <property type="match status" value="1"/>
</dbReference>
<reference evidence="3" key="1">
    <citation type="submission" date="2020-03" db="EMBL/GenBank/DDBJ databases">
        <title>Studies in the Genomics of Life Span.</title>
        <authorList>
            <person name="Glass D."/>
        </authorList>
    </citation>
    <scope>NUCLEOTIDE SEQUENCE</scope>
    <source>
        <strain evidence="3">LTLLF</strain>
        <tissue evidence="3">Muscle</tissue>
    </source>
</reference>
<gene>
    <name evidence="3" type="ORF">LTLLF_110775</name>
</gene>
<dbReference type="PROSITE" id="PS50222">
    <property type="entry name" value="EF_HAND_2"/>
    <property type="match status" value="1"/>
</dbReference>
<organism evidence="3 4">
    <name type="scientific">Microtus ochrogaster</name>
    <name type="common">Prairie vole</name>
    <dbReference type="NCBI Taxonomy" id="79684"/>
    <lineage>
        <taxon>Eukaryota</taxon>
        <taxon>Metazoa</taxon>
        <taxon>Chordata</taxon>
        <taxon>Craniata</taxon>
        <taxon>Vertebrata</taxon>
        <taxon>Euteleostomi</taxon>
        <taxon>Mammalia</taxon>
        <taxon>Eutheria</taxon>
        <taxon>Euarchontoglires</taxon>
        <taxon>Glires</taxon>
        <taxon>Rodentia</taxon>
        <taxon>Myomorpha</taxon>
        <taxon>Muroidea</taxon>
        <taxon>Cricetidae</taxon>
        <taxon>Arvicolinae</taxon>
        <taxon>Microtus</taxon>
    </lineage>
</organism>
<dbReference type="PANTHER" id="PTHR47225:SF1">
    <property type="entry name" value="EF-HAND CALCIUM-BINDING DOMAIN-CONTAINING PROTEIN 12"/>
    <property type="match status" value="1"/>
</dbReference>
<evidence type="ECO:0000259" key="2">
    <source>
        <dbReference type="PROSITE" id="PS50222"/>
    </source>
</evidence>
<dbReference type="SUPFAM" id="SSF47473">
    <property type="entry name" value="EF-hand"/>
    <property type="match status" value="1"/>
</dbReference>
<comment type="caution">
    <text evidence="3">The sequence shown here is derived from an EMBL/GenBank/DDBJ whole genome shotgun (WGS) entry which is preliminary data.</text>
</comment>